<keyword evidence="3" id="KW-1185">Reference proteome</keyword>
<name>A0ABY6I6Z7_STRPE</name>
<dbReference type="RefSeq" id="WP_264244289.1">
    <property type="nucleotide sequence ID" value="NZ_CP107567.1"/>
</dbReference>
<sequence>MTSYSDRFKELRNLLRSYEETGYTFDDTPDHPGVALAAFLRQAARHPGRAAAAAAEIDDLLSRGLFSEEIADDVDLLPHIAPPVGSNVEACLLLVRQHLAHFLEGSEPPAPVAPQTTWEWKERFPELAHFLSAYFHQDFDVEYASHREAVDDYLDGVSEDDLRTVAAEIQQFLVLNADDVSLRESSQTLGLRIGPPKGVSLRRWLNDVREIITHRK</sequence>
<accession>A0ABY6I6Z7</accession>
<feature type="domain" description="CdiI immunity protein" evidence="1">
    <location>
        <begin position="123"/>
        <end position="210"/>
    </location>
</feature>
<evidence type="ECO:0000259" key="1">
    <source>
        <dbReference type="Pfam" id="PF18593"/>
    </source>
</evidence>
<dbReference type="EMBL" id="CP107567">
    <property type="protein sequence ID" value="UYQ62616.1"/>
    <property type="molecule type" value="Genomic_DNA"/>
</dbReference>
<evidence type="ECO:0000313" key="3">
    <source>
        <dbReference type="Proteomes" id="UP001163878"/>
    </source>
</evidence>
<evidence type="ECO:0000313" key="2">
    <source>
        <dbReference type="EMBL" id="UYQ62616.1"/>
    </source>
</evidence>
<dbReference type="Pfam" id="PF18593">
    <property type="entry name" value="CdiI_2"/>
    <property type="match status" value="1"/>
</dbReference>
<organism evidence="2 3">
    <name type="scientific">Streptomyces peucetius</name>
    <dbReference type="NCBI Taxonomy" id="1950"/>
    <lineage>
        <taxon>Bacteria</taxon>
        <taxon>Bacillati</taxon>
        <taxon>Actinomycetota</taxon>
        <taxon>Actinomycetes</taxon>
        <taxon>Kitasatosporales</taxon>
        <taxon>Streptomycetaceae</taxon>
        <taxon>Streptomyces</taxon>
    </lineage>
</organism>
<protein>
    <submittedName>
        <fullName evidence="2">Contact-dependent growth inhibition system immunity protein</fullName>
    </submittedName>
</protein>
<proteinExistence type="predicted"/>
<gene>
    <name evidence="2" type="ORF">OGH68_14750</name>
</gene>
<reference evidence="2" key="1">
    <citation type="submission" date="2022-10" db="EMBL/GenBank/DDBJ databases">
        <title>Cytochrome P450 Catalyzes Benzene Ring Formation in the Biosynthesis of Trialkyl-Substituted Aromatic Polyketides.</title>
        <authorList>
            <person name="Zhao E."/>
            <person name="Ge H."/>
        </authorList>
    </citation>
    <scope>NUCLEOTIDE SEQUENCE</scope>
    <source>
        <strain evidence="2">NA0869</strain>
    </source>
</reference>
<dbReference type="InterPro" id="IPR041129">
    <property type="entry name" value="CdiI_2"/>
</dbReference>
<dbReference type="Proteomes" id="UP001163878">
    <property type="component" value="Chromosome"/>
</dbReference>